<dbReference type="RefSeq" id="XP_044565242.1">
    <property type="nucleotide sequence ID" value="XM_044704407.1"/>
</dbReference>
<proteinExistence type="predicted"/>
<organism evidence="1 2">
    <name type="scientific">Naegleria fowleri</name>
    <name type="common">Brain eating amoeba</name>
    <dbReference type="NCBI Taxonomy" id="5763"/>
    <lineage>
        <taxon>Eukaryota</taxon>
        <taxon>Discoba</taxon>
        <taxon>Heterolobosea</taxon>
        <taxon>Tetramitia</taxon>
        <taxon>Eutetramitia</taxon>
        <taxon>Vahlkampfiidae</taxon>
        <taxon>Naegleria</taxon>
    </lineage>
</organism>
<accession>A0A6A5C5C1</accession>
<evidence type="ECO:0000313" key="1">
    <source>
        <dbReference type="EMBL" id="KAF0980529.1"/>
    </source>
</evidence>
<name>A0A6A5C5C1_NAEFO</name>
<sequence length="343" mass="40888">MTKLSFDHRALLLLFFLSLSSFFFFQLGTKPLSRNTSNEMKTKICHSKGNPNRNNNHTVSTFIPNKRKFRPAQFIQQQPNHSKYKKTFNKIAILWNGSVRTFGQVFYFLRNEFLAFNEWPDLYISMVYQDDREKMSFDSVSSMLKNVMVARVEKFDLESLKARARKVYSHFPFTRTECQHLFTIEKCNNWVSSMSLIRDSFEDMKKHNDMMKEKLQLNRDYYDIVVRLRSDVLFENRVDLLKFKIDENTLYTPLVYNWGGVNDQVSFGSMKVMDSMSQLFFEIENIMNDNKAMLHPETFLKKLILQRQHNIVNVPLGYRLIRNLQFESPSDEIREPFDEYDFS</sequence>
<dbReference type="Proteomes" id="UP000444721">
    <property type="component" value="Unassembled WGS sequence"/>
</dbReference>
<dbReference type="VEuPathDB" id="AmoebaDB:NfTy_026760"/>
<gene>
    <name evidence="1" type="ORF">FDP41_013743</name>
</gene>
<protein>
    <submittedName>
        <fullName evidence="1">Uncharacterized protein</fullName>
    </submittedName>
</protein>
<dbReference type="AlphaFoldDB" id="A0A6A5C5C1"/>
<reference evidence="1 2" key="1">
    <citation type="journal article" date="2019" name="Sci. Rep.">
        <title>Nanopore sequencing improves the draft genome of the human pathogenic amoeba Naegleria fowleri.</title>
        <authorList>
            <person name="Liechti N."/>
            <person name="Schurch N."/>
            <person name="Bruggmann R."/>
            <person name="Wittwer M."/>
        </authorList>
    </citation>
    <scope>NUCLEOTIDE SEQUENCE [LARGE SCALE GENOMIC DNA]</scope>
    <source>
        <strain evidence="1 2">ATCC 30894</strain>
    </source>
</reference>
<dbReference type="EMBL" id="VFQX01000019">
    <property type="protein sequence ID" value="KAF0980529.1"/>
    <property type="molecule type" value="Genomic_DNA"/>
</dbReference>
<dbReference type="OrthoDB" id="10395249at2759"/>
<dbReference type="GeneID" id="68120958"/>
<comment type="caution">
    <text evidence="1">The sequence shown here is derived from an EMBL/GenBank/DDBJ whole genome shotgun (WGS) entry which is preliminary data.</text>
</comment>
<dbReference type="VEuPathDB" id="AmoebaDB:NF0044300"/>
<evidence type="ECO:0000313" key="2">
    <source>
        <dbReference type="Proteomes" id="UP000444721"/>
    </source>
</evidence>
<dbReference type="VEuPathDB" id="AmoebaDB:FDP41_013743"/>
<keyword evidence="2" id="KW-1185">Reference proteome</keyword>